<organism evidence="5 6">
    <name type="scientific">Fundulus heteroclitus</name>
    <name type="common">Killifish</name>
    <name type="synonym">Mummichog</name>
    <dbReference type="NCBI Taxonomy" id="8078"/>
    <lineage>
        <taxon>Eukaryota</taxon>
        <taxon>Metazoa</taxon>
        <taxon>Chordata</taxon>
        <taxon>Craniata</taxon>
        <taxon>Vertebrata</taxon>
        <taxon>Euteleostomi</taxon>
        <taxon>Actinopterygii</taxon>
        <taxon>Neopterygii</taxon>
        <taxon>Teleostei</taxon>
        <taxon>Neoteleostei</taxon>
        <taxon>Acanthomorphata</taxon>
        <taxon>Ovalentaria</taxon>
        <taxon>Atherinomorphae</taxon>
        <taxon>Cyprinodontiformes</taxon>
        <taxon>Fundulidae</taxon>
        <taxon>Fundulus</taxon>
    </lineage>
</organism>
<dbReference type="InterPro" id="IPR058615">
    <property type="entry name" value="Ig_SMCHD1_6th"/>
</dbReference>
<name>A0A3Q2PD81_FUNHE</name>
<protein>
    <submittedName>
        <fullName evidence="5">Structural maintenance of chromosomes flexible hinge domain containing 1</fullName>
    </submittedName>
</protein>
<reference evidence="5" key="1">
    <citation type="submission" date="2025-08" db="UniProtKB">
        <authorList>
            <consortium name="Ensembl"/>
        </authorList>
    </citation>
    <scope>IDENTIFICATION</scope>
</reference>
<dbReference type="InterPro" id="IPR058613">
    <property type="entry name" value="Ig_SMCHD1_4th"/>
</dbReference>
<dbReference type="InterPro" id="IPR038892">
    <property type="entry name" value="SMCHD1"/>
</dbReference>
<dbReference type="Proteomes" id="UP000265000">
    <property type="component" value="Unplaced"/>
</dbReference>
<evidence type="ECO:0000256" key="3">
    <source>
        <dbReference type="SAM" id="Coils"/>
    </source>
</evidence>
<dbReference type="Pfam" id="PF22899">
    <property type="entry name" value="SMCHD1_S5"/>
    <property type="match status" value="2"/>
</dbReference>
<proteinExistence type="predicted"/>
<dbReference type="SMART" id="SM00968">
    <property type="entry name" value="SMC_hinge"/>
    <property type="match status" value="1"/>
</dbReference>
<reference evidence="5" key="2">
    <citation type="submission" date="2025-09" db="UniProtKB">
        <authorList>
            <consortium name="Ensembl"/>
        </authorList>
    </citation>
    <scope>IDENTIFICATION</scope>
</reference>
<dbReference type="Ensembl" id="ENSFHET00000017493.1">
    <property type="protein sequence ID" value="ENSFHEP00000010711.1"/>
    <property type="gene ID" value="ENSFHEG00000012133.1"/>
</dbReference>
<dbReference type="PANTHER" id="PTHR22640:SF2">
    <property type="entry name" value="STRUCTURAL MAINTENANCE OF CHROMOSOMES FLEXIBLE HINGE DOMAIN-CONTAINING PROTEIN 1"/>
    <property type="match status" value="1"/>
</dbReference>
<dbReference type="GO" id="GO:0006302">
    <property type="term" value="P:double-strand break repair"/>
    <property type="evidence" value="ECO:0007669"/>
    <property type="project" value="InterPro"/>
</dbReference>
<dbReference type="InterPro" id="IPR058616">
    <property type="entry name" value="Ig_SMCHD1_8th"/>
</dbReference>
<dbReference type="GO" id="GO:0005524">
    <property type="term" value="F:ATP binding"/>
    <property type="evidence" value="ECO:0007669"/>
    <property type="project" value="InterPro"/>
</dbReference>
<dbReference type="Pfam" id="PF26197">
    <property type="entry name" value="Ig_SMCHD1_5th"/>
    <property type="match status" value="1"/>
</dbReference>
<dbReference type="Pfam" id="PF26194">
    <property type="entry name" value="Ig_SMCHD1_1st"/>
    <property type="match status" value="1"/>
</dbReference>
<dbReference type="Pfam" id="PF26198">
    <property type="entry name" value="Ig_SMCHD1_6th"/>
    <property type="match status" value="1"/>
</dbReference>
<dbReference type="SUPFAM" id="SSF75553">
    <property type="entry name" value="Smc hinge domain"/>
    <property type="match status" value="1"/>
</dbReference>
<feature type="domain" description="SMC hinge" evidence="4">
    <location>
        <begin position="1030"/>
        <end position="1154"/>
    </location>
</feature>
<dbReference type="InterPro" id="IPR058617">
    <property type="entry name" value="Ig_SMCHD1_7th"/>
</dbReference>
<accession>A0A3Q2PD81</accession>
<dbReference type="Pfam" id="PF26195">
    <property type="entry name" value="Ig_SMCHD1_2nd"/>
    <property type="match status" value="1"/>
</dbReference>
<dbReference type="InterPro" id="IPR036277">
    <property type="entry name" value="SMC_hinge_sf"/>
</dbReference>
<comment type="subcellular location">
    <subcellularLocation>
        <location evidence="1">Chromosome</location>
    </subcellularLocation>
</comment>
<evidence type="ECO:0000256" key="1">
    <source>
        <dbReference type="ARBA" id="ARBA00004286"/>
    </source>
</evidence>
<dbReference type="Pfam" id="PF26201">
    <property type="entry name" value="Ig_SMCHD1_7th"/>
    <property type="match status" value="1"/>
</dbReference>
<dbReference type="PANTHER" id="PTHR22640">
    <property type="entry name" value="STRUCTURAL MAINTENANCE OF CHROMOSOMES FLEXIBLE HINGE DOMAIN-CONTAINING PROTEIN 1"/>
    <property type="match status" value="1"/>
</dbReference>
<evidence type="ECO:0000256" key="2">
    <source>
        <dbReference type="ARBA" id="ARBA00022454"/>
    </source>
</evidence>
<feature type="coiled-coil region" evidence="3">
    <location>
        <begin position="1223"/>
        <end position="1267"/>
    </location>
</feature>
<sequence>PAECYSRFSGVLFTNDKFQVNSSKQKFMDLELKLKDKDTLFTPVFNATLVEKPPKNPRTKNLRQVDDDMQTKYINSAVDTFKFMATTPDGGLVEGAIRYHPFLYDRETYPQDVNLHQGPAEEIDDENESGTVNQARGKRDIFECFWNGRLIPYTTICQLLFVSRLPEMLNVEWPGGNPWGPNPIFPCGTPLGRLLLLSPLPILHSNNSNFLQNHEIKYIFSLLNSLTNLGKYTLTLKAVLYENNASVYGGRELPTYKHKFTIKEGNAENFTVGTMNQSVRVGVPFNIPLQMKDGYGHPTTPPPQLQPALQCSDLELSYETTSCSGNTFLIKGVKAKGKVQNYQQSRKMSHGKNNRNISLPVNKYYNTCVYFSGNPHSLHVKPEANPVKVENGNSVTFHVEVHDEAGNITANPKQIVRCQISGLPLVAIDCSSSGAGQIVTAPVNLKIINGEPQMLKAKFCMPNHVAAITTELKVMPSCRVSHMEVFSQGQETLKLKNKERIDWQAGGVLDNLIYKLYDESGREVQVTPEIAANVMVNWTGDVNRRALVKGRLPDVQVPTKVQEERFFQVSYQDQSVSFFLDQNQLKTDVNVNSVNLCVFMFKESSSSVAVTGVRFNPGTLGPRDVCFSYGEYTACVAIRVTAGIPAKLISLHFLICLQPLHIMNGHGIPKPFVVQLCDAWGNPSPDQRVVVEIRSPLTVLTSVISQPVDSEGKASFTVNTVKGSKGQYQLEFRGCFNRNPIPGPNVSFSVIPDPNKPVKLLVNYNTSARLPAGGTFPAFSVTVVCDNGSPMTTFNPADLSMWWWKGSSSPRPGTVIGFKSCKMCHLCVFSCRDKEIPQSTGTYTIQFSLQLTSGLFSALQISVNVEANQPVKLGSEHQLQTPVVSYSKDITSRLLVENVTLKIMDQHGNPAGQDLNGRVLVSIRCPEGQQSSSLPLFEWKTSTFHNNSRQTLAIMEDSPGENGSRYILSFKPEVTTAATHLSPFELPFHFCNGTAFKRSLMAELFCQSEKEHIERSSRRRCRIPNNFSGPNVLGKVGHLALIADDDAARVISWHLSGDMDCVITRTTAEAQRINREQSGRQQVLPLDGIFVNQANRPLPHIRNGRELFSPTGNPLFARNLLIYPCEEESCELVFKNLLGETILMDDIDSATNYRKAVSKRIPCPTILTRQGNRLSARGKFGGAQNTVPREFNNMFGAPLPQPYYSLLQEIDLLSQYQSVLLKKTEAEEEYSKLISKSHEMQQKQHKMDEIREQLKDIEKQLGKIHQTCTPAKFKVKLQSRREITYQMRKNTLQLIDNMAYSGKKQMFEIYGLT</sequence>
<dbReference type="GO" id="GO:0005694">
    <property type="term" value="C:chromosome"/>
    <property type="evidence" value="ECO:0007669"/>
    <property type="project" value="UniProtKB-SubCell"/>
</dbReference>
<dbReference type="Pfam" id="PF26199">
    <property type="entry name" value="Ig_SMCHD1_8th"/>
    <property type="match status" value="1"/>
</dbReference>
<keyword evidence="2" id="KW-0158">Chromosome</keyword>
<dbReference type="InterPro" id="IPR010935">
    <property type="entry name" value="SMC_hinge"/>
</dbReference>
<dbReference type="InterPro" id="IPR058611">
    <property type="entry name" value="Ig_SMCHD1_1st"/>
</dbReference>
<evidence type="ECO:0000313" key="5">
    <source>
        <dbReference type="Ensembl" id="ENSFHEP00000010711.1"/>
    </source>
</evidence>
<dbReference type="InterPro" id="IPR058612">
    <property type="entry name" value="Ig_SMCHD1_2nd"/>
</dbReference>
<keyword evidence="6" id="KW-1185">Reference proteome</keyword>
<dbReference type="Pfam" id="PF06470">
    <property type="entry name" value="SMC_hinge"/>
    <property type="match status" value="1"/>
</dbReference>
<dbReference type="InterPro" id="IPR055109">
    <property type="entry name" value="SMCHD1_S5"/>
</dbReference>
<evidence type="ECO:0000313" key="6">
    <source>
        <dbReference type="Proteomes" id="UP000265000"/>
    </source>
</evidence>
<dbReference type="Pfam" id="PF26196">
    <property type="entry name" value="Ig_SMCHD1_4th"/>
    <property type="match status" value="1"/>
</dbReference>
<dbReference type="InterPro" id="IPR058614">
    <property type="entry name" value="Ig_SMCHD1_5th"/>
</dbReference>
<evidence type="ECO:0000259" key="4">
    <source>
        <dbReference type="SMART" id="SM00968"/>
    </source>
</evidence>
<dbReference type="STRING" id="8078.ENSFHEP00000010711"/>
<keyword evidence="3" id="KW-0175">Coiled coil</keyword>
<dbReference type="GeneTree" id="ENSGT00390000006950"/>
<dbReference type="GO" id="GO:0051276">
    <property type="term" value="P:chromosome organization"/>
    <property type="evidence" value="ECO:0007669"/>
    <property type="project" value="InterPro"/>
</dbReference>